<dbReference type="Gene3D" id="3.40.50.720">
    <property type="entry name" value="NAD(P)-binding Rossmann-like Domain"/>
    <property type="match status" value="1"/>
</dbReference>
<dbReference type="RefSeq" id="WP_046954500.1">
    <property type="nucleotide sequence ID" value="NZ_LCYI01000017.1"/>
</dbReference>
<dbReference type="Proteomes" id="UP000035214">
    <property type="component" value="Unassembled WGS sequence"/>
</dbReference>
<dbReference type="PATRIC" id="fig|1396.428.peg.2813"/>
<protein>
    <recommendedName>
        <fullName evidence="3">Saccharopine dehydrogenase</fullName>
    </recommendedName>
</protein>
<name>A0A0G8F449_BACCE</name>
<evidence type="ECO:0000313" key="1">
    <source>
        <dbReference type="EMBL" id="KLA31164.1"/>
    </source>
</evidence>
<dbReference type="InterPro" id="IPR036291">
    <property type="entry name" value="NAD(P)-bd_dom_sf"/>
</dbReference>
<accession>A0A0G8F449</accession>
<comment type="caution">
    <text evidence="1">The sequence shown here is derived from an EMBL/GenBank/DDBJ whole genome shotgun (WGS) entry which is preliminary data.</text>
</comment>
<evidence type="ECO:0000313" key="2">
    <source>
        <dbReference type="Proteomes" id="UP000035214"/>
    </source>
</evidence>
<sequence length="362" mass="40149">MNKKTVLIVGGYGVVGSQIAQILHDRNPDLEIRLGGRTSGKALPFESDRVKIVTVDNTTDDPLRNLDDNFTLVVNAVNDPQDRLLLSAVQKKIPLVDITRWTERFKSSIDRLKNVEVQSPVVLASGWMGGTAALFAKMYSKDLQEVTVDINALYSLQDKAGPNSTAYMDRLTIPFEVKAREGMRQAYPMTDPIKVRFPNGYITKCYRLDTPDHVTLPESIHAVSANFRIAFDSKISTYGLVSLVNTGIWKLISGEKFNDLRKNILYKPGSGSAHNIVIHLKGYDATGVLHRRCVNISDPLGQTHLTALGAAVQAENILQTSDIVVPDSKIYFPENLLDLGMNASVILDFYREYGVNITKVNI</sequence>
<proteinExistence type="predicted"/>
<reference evidence="1 2" key="1">
    <citation type="submission" date="2015-04" db="EMBL/GenBank/DDBJ databases">
        <title>Draft Genome Sequences of Eight Spore-Forming Food Isolates of Bacillus cereus Genome sequencing.</title>
        <authorList>
            <person name="Krawcyk A.O."/>
            <person name="de Jong A."/>
            <person name="Eijlander R.T."/>
            <person name="Berendsen E.M."/>
            <person name="Holsappel S."/>
            <person name="Wells-Bennik M."/>
            <person name="Kuipers O.P."/>
        </authorList>
    </citation>
    <scope>NUCLEOTIDE SEQUENCE [LARGE SCALE GENOMIC DNA]</scope>
    <source>
        <strain evidence="1 2">B4077</strain>
    </source>
</reference>
<organism evidence="1 2">
    <name type="scientific">Bacillus cereus</name>
    <dbReference type="NCBI Taxonomy" id="1396"/>
    <lineage>
        <taxon>Bacteria</taxon>
        <taxon>Bacillati</taxon>
        <taxon>Bacillota</taxon>
        <taxon>Bacilli</taxon>
        <taxon>Bacillales</taxon>
        <taxon>Bacillaceae</taxon>
        <taxon>Bacillus</taxon>
        <taxon>Bacillus cereus group</taxon>
    </lineage>
</organism>
<dbReference type="EMBL" id="LCYI01000017">
    <property type="protein sequence ID" value="KLA31164.1"/>
    <property type="molecule type" value="Genomic_DNA"/>
</dbReference>
<dbReference type="SUPFAM" id="SSF51735">
    <property type="entry name" value="NAD(P)-binding Rossmann-fold domains"/>
    <property type="match status" value="1"/>
</dbReference>
<evidence type="ECO:0008006" key="3">
    <source>
        <dbReference type="Google" id="ProtNLM"/>
    </source>
</evidence>
<dbReference type="AlphaFoldDB" id="A0A0G8F449"/>
<dbReference type="PANTHER" id="PTHR43796">
    <property type="entry name" value="CARBOXYNORSPERMIDINE SYNTHASE"/>
    <property type="match status" value="1"/>
</dbReference>
<dbReference type="PANTHER" id="PTHR43796:SF2">
    <property type="entry name" value="CARBOXYNORSPERMIDINE SYNTHASE"/>
    <property type="match status" value="1"/>
</dbReference>
<gene>
    <name evidence="1" type="ORF">B4077_3432</name>
</gene>